<keyword evidence="5" id="KW-1185">Reference proteome</keyword>
<evidence type="ECO:0000256" key="3">
    <source>
        <dbReference type="ARBA" id="ARBA00023224"/>
    </source>
</evidence>
<dbReference type="Pfam" id="PF00503">
    <property type="entry name" value="G-alpha"/>
    <property type="match status" value="1"/>
</dbReference>
<dbReference type="InterPro" id="IPR027417">
    <property type="entry name" value="P-loop_NTPase"/>
</dbReference>
<evidence type="ECO:0000313" key="4">
    <source>
        <dbReference type="EMBL" id="GAX12914.1"/>
    </source>
</evidence>
<accession>A0A1Z5JFY4</accession>
<evidence type="ECO:0000256" key="2">
    <source>
        <dbReference type="ARBA" id="ARBA00023134"/>
    </source>
</evidence>
<dbReference type="Gene3D" id="3.40.50.300">
    <property type="entry name" value="P-loop containing nucleotide triphosphate hydrolases"/>
    <property type="match status" value="1"/>
</dbReference>
<evidence type="ECO:0000256" key="1">
    <source>
        <dbReference type="ARBA" id="ARBA00022741"/>
    </source>
</evidence>
<protein>
    <submittedName>
        <fullName evidence="4">Uncharacterized protein</fullName>
    </submittedName>
</protein>
<dbReference type="Proteomes" id="UP000198406">
    <property type="component" value="Unassembled WGS sequence"/>
</dbReference>
<name>A0A1Z5JFY4_FISSO</name>
<organism evidence="4 5">
    <name type="scientific">Fistulifera solaris</name>
    <name type="common">Oleaginous diatom</name>
    <dbReference type="NCBI Taxonomy" id="1519565"/>
    <lineage>
        <taxon>Eukaryota</taxon>
        <taxon>Sar</taxon>
        <taxon>Stramenopiles</taxon>
        <taxon>Ochrophyta</taxon>
        <taxon>Bacillariophyta</taxon>
        <taxon>Bacillariophyceae</taxon>
        <taxon>Bacillariophycidae</taxon>
        <taxon>Naviculales</taxon>
        <taxon>Naviculaceae</taxon>
        <taxon>Fistulifera</taxon>
    </lineage>
</organism>
<dbReference type="GO" id="GO:0005525">
    <property type="term" value="F:GTP binding"/>
    <property type="evidence" value="ECO:0007669"/>
    <property type="project" value="UniProtKB-KW"/>
</dbReference>
<dbReference type="GO" id="GO:0003924">
    <property type="term" value="F:GTPase activity"/>
    <property type="evidence" value="ECO:0007669"/>
    <property type="project" value="InterPro"/>
</dbReference>
<reference evidence="4 5" key="1">
    <citation type="journal article" date="2015" name="Plant Cell">
        <title>Oil accumulation by the oleaginous diatom Fistulifera solaris as revealed by the genome and transcriptome.</title>
        <authorList>
            <person name="Tanaka T."/>
            <person name="Maeda Y."/>
            <person name="Veluchamy A."/>
            <person name="Tanaka M."/>
            <person name="Abida H."/>
            <person name="Marechal E."/>
            <person name="Bowler C."/>
            <person name="Muto M."/>
            <person name="Sunaga Y."/>
            <person name="Tanaka M."/>
            <person name="Yoshino T."/>
            <person name="Taniguchi T."/>
            <person name="Fukuda Y."/>
            <person name="Nemoto M."/>
            <person name="Matsumoto M."/>
            <person name="Wong P.S."/>
            <person name="Aburatani S."/>
            <person name="Fujibuchi W."/>
        </authorList>
    </citation>
    <scope>NUCLEOTIDE SEQUENCE [LARGE SCALE GENOMIC DNA]</scope>
    <source>
        <strain evidence="4 5">JPCC DA0580</strain>
    </source>
</reference>
<dbReference type="GO" id="GO:0031683">
    <property type="term" value="F:G-protein beta/gamma-subunit complex binding"/>
    <property type="evidence" value="ECO:0007669"/>
    <property type="project" value="InterPro"/>
</dbReference>
<proteinExistence type="predicted"/>
<dbReference type="InterPro" id="IPR001019">
    <property type="entry name" value="Gprotein_alpha_su"/>
</dbReference>
<dbReference type="GO" id="GO:0007186">
    <property type="term" value="P:G protein-coupled receptor signaling pathway"/>
    <property type="evidence" value="ECO:0007669"/>
    <property type="project" value="InterPro"/>
</dbReference>
<keyword evidence="3" id="KW-0807">Transducer</keyword>
<dbReference type="AlphaFoldDB" id="A0A1Z5JFY4"/>
<dbReference type="InParanoid" id="A0A1Z5JFY4"/>
<keyword evidence="2" id="KW-0342">GTP-binding</keyword>
<keyword evidence="1" id="KW-0547">Nucleotide-binding</keyword>
<dbReference type="EMBL" id="BDSP01000058">
    <property type="protein sequence ID" value="GAX12914.1"/>
    <property type="molecule type" value="Genomic_DNA"/>
</dbReference>
<sequence>MGIRPSKETLISREIDSHNRKRAATRTPVLLCLGEPLPPVCSSLECDFHYIKQQRSQKWLQLLAAAEDTTQAIVFTVPLIWYEEPVENSRGNKLQQAMEYFRVIRRHLRNRSIIVILTHRPEFAARIRDGDVDLADQFSEYQGPPEDPAAALHFVRNEFKRLFYESSKASWAHLFLLYDDGCKQLRSTFLAQAVDAIRKTDSFAHIEDMLTPCHGVKVSSAVKAANSMKRREETRTVQLSSHESSLELMERI</sequence>
<comment type="caution">
    <text evidence="4">The sequence shown here is derived from an EMBL/GenBank/DDBJ whole genome shotgun (WGS) entry which is preliminary data.</text>
</comment>
<gene>
    <name evidence="4" type="ORF">FisN_32Lh064</name>
</gene>
<evidence type="ECO:0000313" key="5">
    <source>
        <dbReference type="Proteomes" id="UP000198406"/>
    </source>
</evidence>